<dbReference type="AlphaFoldDB" id="A0A8F9TYH7"/>
<feature type="domain" description="Amidase" evidence="1">
    <location>
        <begin position="310"/>
        <end position="400"/>
    </location>
</feature>
<accession>A0A8F9TYH7</accession>
<dbReference type="InterPro" id="IPR023631">
    <property type="entry name" value="Amidase_dom"/>
</dbReference>
<dbReference type="EMBL" id="CP080507">
    <property type="protein sequence ID" value="QYM80194.1"/>
    <property type="molecule type" value="Genomic_DNA"/>
</dbReference>
<dbReference type="PROSITE" id="PS00571">
    <property type="entry name" value="AMIDASES"/>
    <property type="match status" value="1"/>
</dbReference>
<proteinExistence type="predicted"/>
<dbReference type="PANTHER" id="PTHR11895">
    <property type="entry name" value="TRANSAMIDASE"/>
    <property type="match status" value="1"/>
</dbReference>
<protein>
    <submittedName>
        <fullName evidence="2">Amidase</fullName>
    </submittedName>
</protein>
<evidence type="ECO:0000313" key="2">
    <source>
        <dbReference type="EMBL" id="QYM80194.1"/>
    </source>
</evidence>
<gene>
    <name evidence="2" type="ORF">K0B96_06150</name>
</gene>
<reference evidence="2" key="1">
    <citation type="submission" date="2021-08" db="EMBL/GenBank/DDBJ databases">
        <title>Genome of a novel bacterium of the phylum Verrucomicrobia, Oleiharenicola sp. KSB-15.</title>
        <authorList>
            <person name="Chung J.-H."/>
            <person name="Ahn J.-H."/>
            <person name="Yoon Y."/>
            <person name="Kim D.-Y."/>
            <person name="An S.-H."/>
            <person name="Park I."/>
            <person name="Yeon J."/>
        </authorList>
    </citation>
    <scope>NUCLEOTIDE SEQUENCE</scope>
    <source>
        <strain evidence="2">KSB-15</strain>
    </source>
</reference>
<evidence type="ECO:0000313" key="3">
    <source>
        <dbReference type="Proteomes" id="UP000825051"/>
    </source>
</evidence>
<keyword evidence="3" id="KW-1185">Reference proteome</keyword>
<dbReference type="Proteomes" id="UP000825051">
    <property type="component" value="Chromosome"/>
</dbReference>
<dbReference type="GO" id="GO:0003824">
    <property type="term" value="F:catalytic activity"/>
    <property type="evidence" value="ECO:0007669"/>
    <property type="project" value="InterPro"/>
</dbReference>
<sequence>MTFDDWRALSPANAAQTVLRRIRERLSPAQQRAVFRFVPTATALTHAFASADRSLPLGGVPFAIKDLFDLAGVPTFAGSTFLPDVRPTPPADGAFVTALRQAGAVPAGKTQMHEFAYGITGENAHFGDCERPGFPGRVSGGSSSGSAAAVAAGIVPLALASDTGGSVRLPAAFCGLWGIRCAPREPWIADAVPLSPTFDAAGWFTATAADMRTSLRALIGLASPQREPRGCFVVPAGLDPDVAAACLAAAERLATPADADTASAAFAAFAPTAQAYGVITGTDAWRYHSVWADRYRERYDPSVWHRLTFARRLTADQQRQAADILGRTRAFWSGFFAAWDFLVLPASPCAALLKSDCTQANRERILALTAPASLAGLPVLTVPVQLPSGLSTGLQIIVPAINSPSIAWILPD</sequence>
<dbReference type="InterPro" id="IPR036928">
    <property type="entry name" value="AS_sf"/>
</dbReference>
<feature type="domain" description="Amidase" evidence="1">
    <location>
        <begin position="24"/>
        <end position="226"/>
    </location>
</feature>
<dbReference type="PANTHER" id="PTHR11895:SF176">
    <property type="entry name" value="AMIDASE AMID-RELATED"/>
    <property type="match status" value="1"/>
</dbReference>
<dbReference type="RefSeq" id="WP_220165019.1">
    <property type="nucleotide sequence ID" value="NZ_CP080507.1"/>
</dbReference>
<dbReference type="InterPro" id="IPR020556">
    <property type="entry name" value="Amidase_CS"/>
</dbReference>
<dbReference type="Pfam" id="PF01425">
    <property type="entry name" value="Amidase"/>
    <property type="match status" value="2"/>
</dbReference>
<name>A0A8F9TYH7_9BACT</name>
<organism evidence="2 3">
    <name type="scientific">Horticoccus luteus</name>
    <dbReference type="NCBI Taxonomy" id="2862869"/>
    <lineage>
        <taxon>Bacteria</taxon>
        <taxon>Pseudomonadati</taxon>
        <taxon>Verrucomicrobiota</taxon>
        <taxon>Opitutia</taxon>
        <taxon>Opitutales</taxon>
        <taxon>Opitutaceae</taxon>
        <taxon>Horticoccus</taxon>
    </lineage>
</organism>
<dbReference type="InterPro" id="IPR000120">
    <property type="entry name" value="Amidase"/>
</dbReference>
<dbReference type="SUPFAM" id="SSF75304">
    <property type="entry name" value="Amidase signature (AS) enzymes"/>
    <property type="match status" value="1"/>
</dbReference>
<dbReference type="Gene3D" id="3.90.1300.10">
    <property type="entry name" value="Amidase signature (AS) domain"/>
    <property type="match status" value="1"/>
</dbReference>
<evidence type="ECO:0000259" key="1">
    <source>
        <dbReference type="Pfam" id="PF01425"/>
    </source>
</evidence>
<dbReference type="KEGG" id="ole:K0B96_06150"/>